<dbReference type="CDD" id="cd20433">
    <property type="entry name" value="Tudor_TDRD11"/>
    <property type="match status" value="1"/>
</dbReference>
<dbReference type="InterPro" id="IPR047386">
    <property type="entry name" value="Tudor_TDRD11"/>
</dbReference>
<dbReference type="GO" id="GO:0004518">
    <property type="term" value="F:nuclease activity"/>
    <property type="evidence" value="ECO:0007669"/>
    <property type="project" value="TreeGrafter"/>
</dbReference>
<dbReference type="Pfam" id="PF00565">
    <property type="entry name" value="SNase"/>
    <property type="match status" value="4"/>
</dbReference>
<dbReference type="GO" id="GO:0031047">
    <property type="term" value="P:regulatory ncRNA-mediated gene silencing"/>
    <property type="evidence" value="ECO:0007669"/>
    <property type="project" value="UniProtKB-UniRule"/>
</dbReference>
<dbReference type="FunFam" id="2.40.50.90:FF:000018">
    <property type="entry name" value="Ribonuclease"/>
    <property type="match status" value="1"/>
</dbReference>
<dbReference type="InterPro" id="IPR016685">
    <property type="entry name" value="Silence_cplx_Nase-comp_TudorSN"/>
</dbReference>
<dbReference type="Gene3D" id="2.40.50.90">
    <property type="match status" value="5"/>
</dbReference>
<name>A0A6A4J1F9_APOLU</name>
<keyword evidence="4" id="KW-0677">Repeat</keyword>
<dbReference type="PIRSF" id="PIRSF017179">
    <property type="entry name" value="RISC-Tudor-SN"/>
    <property type="match status" value="1"/>
</dbReference>
<reference evidence="6" key="1">
    <citation type="journal article" date="2021" name="Mol. Ecol. Resour.">
        <title>Apolygus lucorum genome provides insights into omnivorousness and mesophyll feeding.</title>
        <authorList>
            <person name="Liu Y."/>
            <person name="Liu H."/>
            <person name="Wang H."/>
            <person name="Huang T."/>
            <person name="Liu B."/>
            <person name="Yang B."/>
            <person name="Yin L."/>
            <person name="Li B."/>
            <person name="Zhang Y."/>
            <person name="Zhang S."/>
            <person name="Jiang F."/>
            <person name="Zhang X."/>
            <person name="Ren Y."/>
            <person name="Wang B."/>
            <person name="Wang S."/>
            <person name="Lu Y."/>
            <person name="Wu K."/>
            <person name="Fan W."/>
            <person name="Wang G."/>
        </authorList>
    </citation>
    <scope>NUCLEOTIDE SEQUENCE</scope>
    <source>
        <strain evidence="6">12Hb</strain>
    </source>
</reference>
<dbReference type="PANTHER" id="PTHR12302:SF2">
    <property type="entry name" value="STAPHYLOCOCCAL NUCLEASE DOMAIN-CONTAINING PROTEIN 1"/>
    <property type="match status" value="1"/>
</dbReference>
<dbReference type="Proteomes" id="UP000466442">
    <property type="component" value="Unassembled WGS sequence"/>
</dbReference>
<dbReference type="EMBL" id="WIXP02000013">
    <property type="protein sequence ID" value="KAF6200986.1"/>
    <property type="molecule type" value="Genomic_DNA"/>
</dbReference>
<dbReference type="SMART" id="SM00333">
    <property type="entry name" value="TUDOR"/>
    <property type="match status" value="1"/>
</dbReference>
<keyword evidence="7" id="KW-1185">Reference proteome</keyword>
<comment type="caution">
    <text evidence="6">The sequence shown here is derived from an EMBL/GenBank/DDBJ whole genome shotgun (WGS) entry which is preliminary data.</text>
</comment>
<dbReference type="GO" id="GO:0003723">
    <property type="term" value="F:RNA binding"/>
    <property type="evidence" value="ECO:0007669"/>
    <property type="project" value="UniProtKB-UniRule"/>
</dbReference>
<dbReference type="Gene3D" id="2.30.30.140">
    <property type="match status" value="1"/>
</dbReference>
<dbReference type="GO" id="GO:0031332">
    <property type="term" value="C:RNAi effector complex"/>
    <property type="evidence" value="ECO:0007669"/>
    <property type="project" value="InterPro"/>
</dbReference>
<dbReference type="InterPro" id="IPR016071">
    <property type="entry name" value="Staphylococal_nuclease_OB-fold"/>
</dbReference>
<evidence type="ECO:0000313" key="6">
    <source>
        <dbReference type="EMBL" id="KAF6200986.1"/>
    </source>
</evidence>
<evidence type="ECO:0000256" key="5">
    <source>
        <dbReference type="PIRNR" id="PIRNR017179"/>
    </source>
</evidence>
<evidence type="ECO:0000256" key="4">
    <source>
        <dbReference type="ARBA" id="ARBA00022737"/>
    </source>
</evidence>
<dbReference type="InterPro" id="IPR002999">
    <property type="entry name" value="Tudor"/>
</dbReference>
<evidence type="ECO:0000256" key="1">
    <source>
        <dbReference type="ARBA" id="ARBA00004496"/>
    </source>
</evidence>
<protein>
    <recommendedName>
        <fullName evidence="2">Staphylococcal nuclease domain-containing protein 1</fullName>
    </recommendedName>
</protein>
<dbReference type="OrthoDB" id="10023235at2759"/>
<dbReference type="SUPFAM" id="SSF63748">
    <property type="entry name" value="Tudor/PWWP/MBT"/>
    <property type="match status" value="1"/>
</dbReference>
<dbReference type="PROSITE" id="PS50830">
    <property type="entry name" value="TNASE_3"/>
    <property type="match status" value="3"/>
</dbReference>
<dbReference type="GO" id="GO:0005829">
    <property type="term" value="C:cytosol"/>
    <property type="evidence" value="ECO:0007669"/>
    <property type="project" value="UniProtKB-UniRule"/>
</dbReference>
<dbReference type="GO" id="GO:0006402">
    <property type="term" value="P:mRNA catabolic process"/>
    <property type="evidence" value="ECO:0007669"/>
    <property type="project" value="UniProtKB-UniRule"/>
</dbReference>
<dbReference type="SUPFAM" id="SSF50199">
    <property type="entry name" value="Staphylococcal nuclease"/>
    <property type="match status" value="5"/>
</dbReference>
<dbReference type="Pfam" id="PF00567">
    <property type="entry name" value="TUDOR"/>
    <property type="match status" value="1"/>
</dbReference>
<organism evidence="6 7">
    <name type="scientific">Apolygus lucorum</name>
    <name type="common">Small green plant bug</name>
    <name type="synonym">Lygocoris lucorum</name>
    <dbReference type="NCBI Taxonomy" id="248454"/>
    <lineage>
        <taxon>Eukaryota</taxon>
        <taxon>Metazoa</taxon>
        <taxon>Ecdysozoa</taxon>
        <taxon>Arthropoda</taxon>
        <taxon>Hexapoda</taxon>
        <taxon>Insecta</taxon>
        <taxon>Pterygota</taxon>
        <taxon>Neoptera</taxon>
        <taxon>Paraneoptera</taxon>
        <taxon>Hemiptera</taxon>
        <taxon>Heteroptera</taxon>
        <taxon>Panheteroptera</taxon>
        <taxon>Cimicomorpha</taxon>
        <taxon>Miridae</taxon>
        <taxon>Mirini</taxon>
        <taxon>Apolygus</taxon>
    </lineage>
</organism>
<dbReference type="InterPro" id="IPR035437">
    <property type="entry name" value="SNase_OB-fold_sf"/>
</dbReference>
<evidence type="ECO:0000256" key="2">
    <source>
        <dbReference type="ARBA" id="ARBA00017230"/>
    </source>
</evidence>
<dbReference type="AlphaFoldDB" id="A0A6A4J1F9"/>
<accession>A0A6A4J1F9</accession>
<dbReference type="PANTHER" id="PTHR12302">
    <property type="entry name" value="EBNA2 BINDING PROTEIN P100"/>
    <property type="match status" value="1"/>
</dbReference>
<dbReference type="FunFam" id="2.30.30.140:FF:000018">
    <property type="entry name" value="Serine/threonine-protein kinase 31"/>
    <property type="match status" value="1"/>
</dbReference>
<evidence type="ECO:0000256" key="3">
    <source>
        <dbReference type="ARBA" id="ARBA00022490"/>
    </source>
</evidence>
<dbReference type="GO" id="GO:0005634">
    <property type="term" value="C:nucleus"/>
    <property type="evidence" value="ECO:0007669"/>
    <property type="project" value="TreeGrafter"/>
</dbReference>
<sequence length="894" mass="101048">MSGAQPAPVQPQAQALQHGIVKQVLSGDTIVIRNKTYPSREKTISLSSITAPKLARRVPSQNIDSEDEPWAWEAREFLRKKLIGQVVSFCVEKTSSPSREYGVVFIKSTENGAMENMTEALVREGLAWVRNENVRSPTPELARLIELQEQAKSAKKGRWSDDNPKDHVRNIKWTVDNMMNFVDKHEHKPVQAVIEHVRDGSTVRAFLLPDFTHITLMMCGIRSPTHKLDSEGKPDTTTKVEWAEEAKYFTETRLLQHDVEIVLESINNNNFVGTVIHPKGSIAEELLKAGYAKCVDWSMTKMKKADSDRLKKAEKLAQEKRLRIWADYTPPAKISDKDFVGTVIEVINGDALVVKKADGTLKKIFLASIRPPRDQAALPPSDDKPSEPRRSKRPLYDVPWMFEAREFLRKKLIGKKVNVTVDYIQPARESLPEKLCCTVTISNVNVAEAILSKGYAWLIHHKQTDDQRASGYDALIAAENKAMKGNKGVHSKKDVPVHRVNDICGDPVKAKNLLPHIKRSDRIEALVEFCANGSRLRLFLPKDSHLIIFLLSGVEVRYNPNDGVNNEEAATNFTKERCLQRDVEIQVEAIDKNGNFTGWLWVDKVNLSVALVEAGLAKIHFTGLNSKYAKELQNAKNIAKANGRWKYVEKEEAPEVIEVEDKAVDRKMEYKEVLVVETTELSFWCQYAAQGQKLNALQAKLSQEMTANPPLAGSYTPKRGDMCAAKYPVDNAWYRAKVERVSGTKVTVLYVDYGNKADILSVECAALPPSFNEKPFANEYKLAFVDLPTDPEDLKMATQQFQQDVQDRVLLLNFEYSDKGFNYVTLYDPDTKEDIGKNLVADGFLMVQKRRERRLEDVMKGYVEAVTAAKSKRMGMWIYGDVTEDDDKEFGMGR</sequence>
<dbReference type="FunFam" id="2.40.50.90:FF:000002">
    <property type="entry name" value="Staphylococcal nuclease domain-containing protein"/>
    <property type="match status" value="1"/>
</dbReference>
<proteinExistence type="predicted"/>
<dbReference type="CDD" id="cd00175">
    <property type="entry name" value="SNc"/>
    <property type="match status" value="1"/>
</dbReference>
<dbReference type="SMART" id="SM00318">
    <property type="entry name" value="SNc"/>
    <property type="match status" value="4"/>
</dbReference>
<gene>
    <name evidence="6" type="ORF">GE061_005433</name>
</gene>
<comment type="subcellular location">
    <subcellularLocation>
        <location evidence="1 5">Cytoplasm</location>
    </subcellularLocation>
</comment>
<keyword evidence="3 5" id="KW-0963">Cytoplasm</keyword>
<dbReference type="FunFam" id="2.40.50.90:FF:000001">
    <property type="entry name" value="Staphylococcal nuclease domain-containing protein"/>
    <property type="match status" value="1"/>
</dbReference>
<dbReference type="PROSITE" id="PS50304">
    <property type="entry name" value="TUDOR"/>
    <property type="match status" value="1"/>
</dbReference>
<evidence type="ECO:0000313" key="7">
    <source>
        <dbReference type="Proteomes" id="UP000466442"/>
    </source>
</evidence>